<dbReference type="Proteomes" id="UP000828048">
    <property type="component" value="Chromosome 6"/>
</dbReference>
<evidence type="ECO:0000313" key="1">
    <source>
        <dbReference type="EMBL" id="KAH7836463.1"/>
    </source>
</evidence>
<proteinExistence type="predicted"/>
<dbReference type="EMBL" id="CM037156">
    <property type="protein sequence ID" value="KAH7836463.1"/>
    <property type="molecule type" value="Genomic_DNA"/>
</dbReference>
<comment type="caution">
    <text evidence="1">The sequence shown here is derived from an EMBL/GenBank/DDBJ whole genome shotgun (WGS) entry which is preliminary data.</text>
</comment>
<reference evidence="1 2" key="1">
    <citation type="journal article" date="2021" name="Hortic Res">
        <title>High-quality reference genome and annotation aids understanding of berry development for evergreen blueberry (Vaccinium darrowii).</title>
        <authorList>
            <person name="Yu J."/>
            <person name="Hulse-Kemp A.M."/>
            <person name="Babiker E."/>
            <person name="Staton M."/>
        </authorList>
    </citation>
    <scope>NUCLEOTIDE SEQUENCE [LARGE SCALE GENOMIC DNA]</scope>
    <source>
        <strain evidence="2">cv. NJ 8807/NJ 8810</strain>
        <tissue evidence="1">Young leaf</tissue>
    </source>
</reference>
<protein>
    <submittedName>
        <fullName evidence="1">Uncharacterized protein</fullName>
    </submittedName>
</protein>
<keyword evidence="2" id="KW-1185">Reference proteome</keyword>
<accession>A0ACB7X6T7</accession>
<gene>
    <name evidence="1" type="ORF">Vadar_001642</name>
</gene>
<sequence>MGGRFLMLTCNNKEEMGNLLKVKCLQRRFFEVKPWEGQAACTERCVWLRCFGIPLNGWSYNSFKVIGELWGTFISTDESTFRFSSFAVAKVLVATSEFDKIDEWINIEIEGKNYRVKVREEPCEQLFDTESQIPKACLHVSHFTIISTLSV</sequence>
<organism evidence="1 2">
    <name type="scientific">Vaccinium darrowii</name>
    <dbReference type="NCBI Taxonomy" id="229202"/>
    <lineage>
        <taxon>Eukaryota</taxon>
        <taxon>Viridiplantae</taxon>
        <taxon>Streptophyta</taxon>
        <taxon>Embryophyta</taxon>
        <taxon>Tracheophyta</taxon>
        <taxon>Spermatophyta</taxon>
        <taxon>Magnoliopsida</taxon>
        <taxon>eudicotyledons</taxon>
        <taxon>Gunneridae</taxon>
        <taxon>Pentapetalae</taxon>
        <taxon>asterids</taxon>
        <taxon>Ericales</taxon>
        <taxon>Ericaceae</taxon>
        <taxon>Vaccinioideae</taxon>
        <taxon>Vaccinieae</taxon>
        <taxon>Vaccinium</taxon>
    </lineage>
</organism>
<name>A0ACB7X6T7_9ERIC</name>
<evidence type="ECO:0000313" key="2">
    <source>
        <dbReference type="Proteomes" id="UP000828048"/>
    </source>
</evidence>